<keyword evidence="5" id="KW-0539">Nucleus</keyword>
<evidence type="ECO:0000313" key="10">
    <source>
        <dbReference type="Proteomes" id="UP000324241"/>
    </source>
</evidence>
<evidence type="ECO:0000256" key="2">
    <source>
        <dbReference type="ARBA" id="ARBA00004584"/>
    </source>
</evidence>
<evidence type="ECO:0000313" key="7">
    <source>
        <dbReference type="EMBL" id="KAA8645806.1"/>
    </source>
</evidence>
<dbReference type="InterPro" id="IPR018464">
    <property type="entry name" value="CENP-O"/>
</dbReference>
<comment type="subcellular location">
    <subcellularLocation>
        <location evidence="2">Chromosome</location>
        <location evidence="2">Centromere</location>
    </subcellularLocation>
    <subcellularLocation>
        <location evidence="1">Nucleus</location>
    </subcellularLocation>
</comment>
<reference evidence="7 10" key="2">
    <citation type="submission" date="2019-08" db="EMBL/GenBank/DDBJ databases">
        <title>The genome sequence of a newly discovered highly antifungal drug resistant Aspergillus species, Aspergillus tanneri NIH 1004.</title>
        <authorList>
            <person name="Mounaud S."/>
            <person name="Singh I."/>
            <person name="Joardar V."/>
            <person name="Pakala S."/>
            <person name="Pakala S."/>
            <person name="Venepally P."/>
            <person name="Chung J.K."/>
            <person name="Losada L."/>
            <person name="Nierman W.C."/>
        </authorList>
    </citation>
    <scope>NUCLEOTIDE SEQUENCE [LARGE SCALE GENOMIC DNA]</scope>
    <source>
        <strain evidence="7 10">NIH1004</strain>
    </source>
</reference>
<evidence type="ECO:0000256" key="4">
    <source>
        <dbReference type="ARBA" id="ARBA00022454"/>
    </source>
</evidence>
<comment type="caution">
    <text evidence="8">The sequence shown here is derived from an EMBL/GenBank/DDBJ whole genome shotgun (WGS) entry which is preliminary data.</text>
</comment>
<comment type="similarity">
    <text evidence="3">Belongs to the CENP-O/MCM21 family.</text>
</comment>
<dbReference type="AlphaFoldDB" id="A0A4S3J9T9"/>
<evidence type="ECO:0000256" key="6">
    <source>
        <dbReference type="ARBA" id="ARBA00023328"/>
    </source>
</evidence>
<gene>
    <name evidence="7" type="ORF">ATNIH1004_007226</name>
    <name evidence="8" type="ORF">EYZ11_008758</name>
</gene>
<evidence type="ECO:0000256" key="5">
    <source>
        <dbReference type="ARBA" id="ARBA00023242"/>
    </source>
</evidence>
<dbReference type="GO" id="GO:0005634">
    <property type="term" value="C:nucleus"/>
    <property type="evidence" value="ECO:0007669"/>
    <property type="project" value="UniProtKB-SubCell"/>
</dbReference>
<dbReference type="PANTHER" id="PTHR14582:SF1">
    <property type="entry name" value="CENTROMERE PROTEIN O"/>
    <property type="match status" value="1"/>
</dbReference>
<keyword evidence="6" id="KW-0137">Centromere</keyword>
<dbReference type="Pfam" id="PF09496">
    <property type="entry name" value="CENP-O"/>
    <property type="match status" value="1"/>
</dbReference>
<organism evidence="8 9">
    <name type="scientific">Aspergillus tanneri</name>
    <dbReference type="NCBI Taxonomy" id="1220188"/>
    <lineage>
        <taxon>Eukaryota</taxon>
        <taxon>Fungi</taxon>
        <taxon>Dikarya</taxon>
        <taxon>Ascomycota</taxon>
        <taxon>Pezizomycotina</taxon>
        <taxon>Eurotiomycetes</taxon>
        <taxon>Eurotiomycetidae</taxon>
        <taxon>Eurotiales</taxon>
        <taxon>Aspergillaceae</taxon>
        <taxon>Aspergillus</taxon>
        <taxon>Aspergillus subgen. Circumdati</taxon>
    </lineage>
</organism>
<evidence type="ECO:0000256" key="1">
    <source>
        <dbReference type="ARBA" id="ARBA00004123"/>
    </source>
</evidence>
<proteinExistence type="inferred from homology"/>
<keyword evidence="4" id="KW-0158">Chromosome</keyword>
<protein>
    <recommendedName>
        <fullName evidence="11">Cenp-O kinetochore centromere component</fullName>
    </recommendedName>
</protein>
<evidence type="ECO:0008006" key="11">
    <source>
        <dbReference type="Google" id="ProtNLM"/>
    </source>
</evidence>
<evidence type="ECO:0000313" key="8">
    <source>
        <dbReference type="EMBL" id="THC91780.1"/>
    </source>
</evidence>
<dbReference type="GO" id="GO:0031511">
    <property type="term" value="C:Mis6-Sim4 complex"/>
    <property type="evidence" value="ECO:0007669"/>
    <property type="project" value="TreeGrafter"/>
</dbReference>
<dbReference type="GeneID" id="54329928"/>
<reference evidence="8 9" key="1">
    <citation type="submission" date="2019-03" db="EMBL/GenBank/DDBJ databases">
        <title>The genome sequence of a newly discovered highly antifungal drug resistant Aspergillus species, Aspergillus tanneri NIH 1004.</title>
        <authorList>
            <person name="Mounaud S."/>
            <person name="Singh I."/>
            <person name="Joardar V."/>
            <person name="Pakala S."/>
            <person name="Pakala S."/>
            <person name="Venepally P."/>
            <person name="Hoover J."/>
            <person name="Nierman W."/>
            <person name="Chung J."/>
            <person name="Losada L."/>
        </authorList>
    </citation>
    <scope>NUCLEOTIDE SEQUENCE [LARGE SCALE GENOMIC DNA]</scope>
    <source>
        <strain evidence="8 9">NIH1004</strain>
    </source>
</reference>
<dbReference type="RefSeq" id="XP_033425167.1">
    <property type="nucleotide sequence ID" value="XM_033571852.1"/>
</dbReference>
<dbReference type="VEuPathDB" id="FungiDB:EYZ11_008758"/>
<dbReference type="PANTHER" id="PTHR14582">
    <property type="entry name" value="INNER KINETOCHORE SUBUNIT MAL2"/>
    <property type="match status" value="1"/>
</dbReference>
<dbReference type="Proteomes" id="UP000308092">
    <property type="component" value="Unassembled WGS sequence"/>
</dbReference>
<evidence type="ECO:0000256" key="3">
    <source>
        <dbReference type="ARBA" id="ARBA00007321"/>
    </source>
</evidence>
<sequence>METKELSEDIEEELDSDITSIRAEIRNLQRRKRFLTSSLLSSESLQNRIKSQTAPSLSSLTEDISPLVRSAGIHADVNHHRIAFSATTFPFKDPSPNTEDPNLLGVRIDICARNGRFVKPYYLLLRQSRGEEKWFQVHRHTIPAFISMETLERMYLPLSNSSAEQADSEEMALKPSKKKPRKQSLQGLVRELRRQLVAWHLRVDAVSLLRETLGVVRRGIDDYDDDDDGVWERNVLGDSGEEMRLAANDLGIVSLAPTSLEAVYVRLEWADGRVGRFKISNSGIVERAVVIGDNGRDKAVEVSLTGGDGRVETVLDRLKRHAPAKE</sequence>
<evidence type="ECO:0000313" key="9">
    <source>
        <dbReference type="Proteomes" id="UP000308092"/>
    </source>
</evidence>
<dbReference type="EMBL" id="SOSA01000385">
    <property type="protein sequence ID" value="THC91780.1"/>
    <property type="molecule type" value="Genomic_DNA"/>
</dbReference>
<accession>A0A4S3J9T9</accession>
<dbReference type="OrthoDB" id="10050372at2759"/>
<keyword evidence="9" id="KW-1185">Reference proteome</keyword>
<dbReference type="EMBL" id="QUQM01000007">
    <property type="protein sequence ID" value="KAA8645806.1"/>
    <property type="molecule type" value="Genomic_DNA"/>
</dbReference>
<name>A0A4S3J9T9_9EURO</name>
<dbReference type="Proteomes" id="UP000324241">
    <property type="component" value="Unassembled WGS sequence"/>
</dbReference>